<dbReference type="Pfam" id="PF16156">
    <property type="entry name" value="DUF4864"/>
    <property type="match status" value="1"/>
</dbReference>
<gene>
    <name evidence="1" type="ORF">E4Q08_11035</name>
</gene>
<keyword evidence="2" id="KW-1185">Reference proteome</keyword>
<dbReference type="Proteomes" id="UP000886469">
    <property type="component" value="Unassembled WGS sequence"/>
</dbReference>
<dbReference type="SUPFAM" id="SSF54427">
    <property type="entry name" value="NTF2-like"/>
    <property type="match status" value="1"/>
</dbReference>
<name>A0ABX1TBJ2_9PROT</name>
<accession>A0ABX1TBJ2</accession>
<comment type="caution">
    <text evidence="1">The sequence shown here is derived from an EMBL/GenBank/DDBJ whole genome shotgun (WGS) entry which is preliminary data.</text>
</comment>
<reference evidence="1" key="1">
    <citation type="submission" date="2019-03" db="EMBL/GenBank/DDBJ databases">
        <title>Metabolic reconstructions from genomes of highly enriched 'Candidatus Accumulibacter' and 'Candidatus Competibacter' bioreactor populations.</title>
        <authorList>
            <person name="Annavajhala M.K."/>
            <person name="Welles L."/>
            <person name="Abbas B."/>
            <person name="Sorokin D."/>
            <person name="Park H."/>
            <person name="Van Loosdrecht M."/>
            <person name="Chandran K."/>
        </authorList>
    </citation>
    <scope>NUCLEOTIDE SEQUENCE</scope>
    <source>
        <strain evidence="1">SBR_L</strain>
    </source>
</reference>
<dbReference type="EMBL" id="SPMX01000026">
    <property type="protein sequence ID" value="NMQ05763.1"/>
    <property type="molecule type" value="Genomic_DNA"/>
</dbReference>
<sequence>MSSNQRVGWVRRELGGLAVLGLLMPLVAGAARLGEADVRAVRQVVESRLGAFAAGDAKRAFSYASPSIRARFGDASRFMAMVQGSYPMVVRPTAALFFLAQKDHGTEAANVTVRQAVQLRDRKGRLWKATYLLERQAGNVWRINGCVVVAGNAKSLT</sequence>
<proteinExistence type="predicted"/>
<evidence type="ECO:0000313" key="1">
    <source>
        <dbReference type="EMBL" id="NMQ05763.1"/>
    </source>
</evidence>
<protein>
    <submittedName>
        <fullName evidence="1">DUF4864 domain-containing protein</fullName>
    </submittedName>
</protein>
<evidence type="ECO:0000313" key="2">
    <source>
        <dbReference type="Proteomes" id="UP000886469"/>
    </source>
</evidence>
<dbReference type="RefSeq" id="WP_332351435.1">
    <property type="nucleotide sequence ID" value="NZ_JAZKUC010000001.1"/>
</dbReference>
<dbReference type="InterPro" id="IPR032710">
    <property type="entry name" value="NTF2-like_dom_sf"/>
</dbReference>
<dbReference type="InterPro" id="IPR032347">
    <property type="entry name" value="DUF4864"/>
</dbReference>
<organism evidence="1 2">
    <name type="scientific">Candidatus Accumulibacter contiguus</name>
    <dbReference type="NCBI Taxonomy" id="2954381"/>
    <lineage>
        <taxon>Bacteria</taxon>
        <taxon>Pseudomonadati</taxon>
        <taxon>Pseudomonadota</taxon>
        <taxon>Betaproteobacteria</taxon>
        <taxon>Candidatus Accumulibacter</taxon>
    </lineage>
</organism>